<evidence type="ECO:0000313" key="1">
    <source>
        <dbReference type="EMBL" id="SFO61597.1"/>
    </source>
</evidence>
<proteinExistence type="predicted"/>
<gene>
    <name evidence="1" type="ORF">SAMN05660359_04728</name>
</gene>
<protein>
    <submittedName>
        <fullName evidence="1">Uncharacterized protein</fullName>
    </submittedName>
</protein>
<keyword evidence="2" id="KW-1185">Reference proteome</keyword>
<organism evidence="1 2">
    <name type="scientific">Geodermatophilus obscurus</name>
    <dbReference type="NCBI Taxonomy" id="1861"/>
    <lineage>
        <taxon>Bacteria</taxon>
        <taxon>Bacillati</taxon>
        <taxon>Actinomycetota</taxon>
        <taxon>Actinomycetes</taxon>
        <taxon>Geodermatophilales</taxon>
        <taxon>Geodermatophilaceae</taxon>
        <taxon>Geodermatophilus</taxon>
    </lineage>
</organism>
<sequence length="84" mass="8947">MTPDTPRHERWTVGADDVRPLGCAGQPLHLPLGRLHAVGGEGLLVGRAVCLAPVTLLDPAAWSWPDDRDDAGDPLCWICLALTA</sequence>
<name>A0A1I5ILZ3_9ACTN</name>
<accession>A0A1I5ILZ3</accession>
<dbReference type="EMBL" id="FOWE01000016">
    <property type="protein sequence ID" value="SFO61597.1"/>
    <property type="molecule type" value="Genomic_DNA"/>
</dbReference>
<reference evidence="2" key="1">
    <citation type="submission" date="2016-10" db="EMBL/GenBank/DDBJ databases">
        <authorList>
            <person name="Varghese N."/>
            <person name="Submissions S."/>
        </authorList>
    </citation>
    <scope>NUCLEOTIDE SEQUENCE [LARGE SCALE GENOMIC DNA]</scope>
    <source>
        <strain evidence="2">DSM 43161</strain>
    </source>
</reference>
<dbReference type="Proteomes" id="UP000183642">
    <property type="component" value="Unassembled WGS sequence"/>
</dbReference>
<dbReference type="AlphaFoldDB" id="A0A1I5ILZ3"/>
<evidence type="ECO:0000313" key="2">
    <source>
        <dbReference type="Proteomes" id="UP000183642"/>
    </source>
</evidence>
<dbReference type="RefSeq" id="WP_244274443.1">
    <property type="nucleotide sequence ID" value="NZ_FOWE01000016.1"/>
</dbReference>